<sequence>MAWVGLAIRTIDPMPNLLFFLIDRCLPRLVVRMTSHMGCNIPRLGVHTLSLMLPMGWPRPLVGCLNNLPPWSRHHRLGIRMFGWCDNQFDCY</sequence>
<reference evidence="1 2" key="1">
    <citation type="journal article" date="2021" name="Plant Biotechnol. J.">
        <title>Multi-omics assisted identification of the key and species-specific regulatory components of drought-tolerant mechanisms in Gossypium stocksii.</title>
        <authorList>
            <person name="Yu D."/>
            <person name="Ke L."/>
            <person name="Zhang D."/>
            <person name="Wu Y."/>
            <person name="Sun Y."/>
            <person name="Mei J."/>
            <person name="Sun J."/>
            <person name="Sun Y."/>
        </authorList>
    </citation>
    <scope>NUCLEOTIDE SEQUENCE [LARGE SCALE GENOMIC DNA]</scope>
    <source>
        <strain evidence="2">cv. E1</strain>
        <tissue evidence="1">Leaf</tissue>
    </source>
</reference>
<gene>
    <name evidence="1" type="ORF">J1N35_030132</name>
</gene>
<protein>
    <submittedName>
        <fullName evidence="1">Uncharacterized protein</fullName>
    </submittedName>
</protein>
<dbReference type="AlphaFoldDB" id="A0A9D3UYY7"/>
<dbReference type="EMBL" id="JAIQCV010000009">
    <property type="protein sequence ID" value="KAH1065145.1"/>
    <property type="molecule type" value="Genomic_DNA"/>
</dbReference>
<organism evidence="1 2">
    <name type="scientific">Gossypium stocksii</name>
    <dbReference type="NCBI Taxonomy" id="47602"/>
    <lineage>
        <taxon>Eukaryota</taxon>
        <taxon>Viridiplantae</taxon>
        <taxon>Streptophyta</taxon>
        <taxon>Embryophyta</taxon>
        <taxon>Tracheophyta</taxon>
        <taxon>Spermatophyta</taxon>
        <taxon>Magnoliopsida</taxon>
        <taxon>eudicotyledons</taxon>
        <taxon>Gunneridae</taxon>
        <taxon>Pentapetalae</taxon>
        <taxon>rosids</taxon>
        <taxon>malvids</taxon>
        <taxon>Malvales</taxon>
        <taxon>Malvaceae</taxon>
        <taxon>Malvoideae</taxon>
        <taxon>Gossypium</taxon>
    </lineage>
</organism>
<accession>A0A9D3UYY7</accession>
<name>A0A9D3UYY7_9ROSI</name>
<dbReference type="Proteomes" id="UP000828251">
    <property type="component" value="Unassembled WGS sequence"/>
</dbReference>
<proteinExistence type="predicted"/>
<evidence type="ECO:0000313" key="2">
    <source>
        <dbReference type="Proteomes" id="UP000828251"/>
    </source>
</evidence>
<keyword evidence="2" id="KW-1185">Reference proteome</keyword>
<evidence type="ECO:0000313" key="1">
    <source>
        <dbReference type="EMBL" id="KAH1065145.1"/>
    </source>
</evidence>
<comment type="caution">
    <text evidence="1">The sequence shown here is derived from an EMBL/GenBank/DDBJ whole genome shotgun (WGS) entry which is preliminary data.</text>
</comment>